<gene>
    <name evidence="1" type="ORF">DS742_09230</name>
</gene>
<dbReference type="OrthoDB" id="7171052at2"/>
<proteinExistence type="predicted"/>
<name>A0A3E2NE38_9FIRM</name>
<dbReference type="InterPro" id="IPR013320">
    <property type="entry name" value="ConA-like_dom_sf"/>
</dbReference>
<dbReference type="Pfam" id="PF09224">
    <property type="entry name" value="DUF1961"/>
    <property type="match status" value="1"/>
</dbReference>
<evidence type="ECO:0000313" key="1">
    <source>
        <dbReference type="EMBL" id="RFZ79255.1"/>
    </source>
</evidence>
<evidence type="ECO:0000313" key="2">
    <source>
        <dbReference type="Proteomes" id="UP000260680"/>
    </source>
</evidence>
<organism evidence="1 2">
    <name type="scientific">Lacrimispora amygdalina</name>
    <dbReference type="NCBI Taxonomy" id="253257"/>
    <lineage>
        <taxon>Bacteria</taxon>
        <taxon>Bacillati</taxon>
        <taxon>Bacillota</taxon>
        <taxon>Clostridia</taxon>
        <taxon>Lachnospirales</taxon>
        <taxon>Lachnospiraceae</taxon>
        <taxon>Lacrimispora</taxon>
    </lineage>
</organism>
<dbReference type="InterPro" id="IPR015305">
    <property type="entry name" value="DUF1961"/>
</dbReference>
<dbReference type="Gene3D" id="2.60.120.200">
    <property type="match status" value="1"/>
</dbReference>
<dbReference type="EMBL" id="QOHO01000026">
    <property type="protein sequence ID" value="RFZ79255.1"/>
    <property type="molecule type" value="Genomic_DNA"/>
</dbReference>
<accession>A0A3E2NE38</accession>
<comment type="caution">
    <text evidence="1">The sequence shown here is derived from an EMBL/GenBank/DDBJ whole genome shotgun (WGS) entry which is preliminary data.</text>
</comment>
<dbReference type="Proteomes" id="UP000260680">
    <property type="component" value="Unassembled WGS sequence"/>
</dbReference>
<dbReference type="AlphaFoldDB" id="A0A3E2NE38"/>
<sequence length="243" mass="27748">MMRKGAYGGNSMKKETTGYIQLIEEKLIYDNPLSRPEDLENFVVEGKATISFEEGSMRLKNGLDQELGQKANYVLWCPEEFPDNVKITWEFKPVTDQGLCILFFAASGRNGEDLFDSALAERTGEYPQYHSGDINAFHVSYFRRKEPDERAFHTCNLRKSYGFHLVAQGADPLPGAADANGFYRISIRKYHNEIRFSVNDLQVFEFEDDGHTFGEVLKGGKIGFRQLAPLTADYRNLKVYELI</sequence>
<protein>
    <submittedName>
        <fullName evidence="1">DUF1961 family protein</fullName>
    </submittedName>
</protein>
<dbReference type="SUPFAM" id="SSF49899">
    <property type="entry name" value="Concanavalin A-like lectins/glucanases"/>
    <property type="match status" value="1"/>
</dbReference>
<reference evidence="1 2" key="1">
    <citation type="submission" date="2018-07" db="EMBL/GenBank/DDBJ databases">
        <title>New species, Clostridium PI-S10-A1B.</title>
        <authorList>
            <person name="Krishna G."/>
            <person name="Summeta K."/>
            <person name="Shikha S."/>
            <person name="Prabhu P.B."/>
            <person name="Suresh K."/>
        </authorList>
    </citation>
    <scope>NUCLEOTIDE SEQUENCE [LARGE SCALE GENOMIC DNA]</scope>
    <source>
        <strain evidence="1 2">PI-S10-A1B</strain>
    </source>
</reference>